<keyword evidence="3" id="KW-1185">Reference proteome</keyword>
<name>A0ABR3F6J7_9AGAR</name>
<proteinExistence type="predicted"/>
<sequence length="344" mass="38783">MSSQPFRRAWMFAANTMWVTLYYRAITPIFIARVFSAEDYAPGGFLNSQTSDTQVFGFETSSGAPVFRDDRSEGDDDYQDEDVSQLINDDDLIEESQIPGYDDDEYHDSQSVDTNQPLDQRQVDGSKLETTSPDNDYLSRSPDQEQPIENVVSSTPSTPAVKSELEEPTQLARPAKRSTPHDGFEPVTEPDHKKVSVTEPSSSHSRASKTRKIVDNVLAAKYKDRNLILELLEEAEREAERKPNWSVNDLIINEEHDRIIRRMCCDLGLPTDRDFQQASVLRKAHLAATLALFRLSCRPLLLEAGVTDDLDLLKDLVANGKVLLAATARLISIEENTRTFSEQR</sequence>
<feature type="compositionally biased region" description="Polar residues" evidence="1">
    <location>
        <begin position="109"/>
        <end position="119"/>
    </location>
</feature>
<comment type="caution">
    <text evidence="2">The sequence shown here is derived from an EMBL/GenBank/DDBJ whole genome shotgun (WGS) entry which is preliminary data.</text>
</comment>
<evidence type="ECO:0000256" key="1">
    <source>
        <dbReference type="SAM" id="MobiDB-lite"/>
    </source>
</evidence>
<dbReference type="Proteomes" id="UP001465976">
    <property type="component" value="Unassembled WGS sequence"/>
</dbReference>
<feature type="region of interest" description="Disordered" evidence="1">
    <location>
        <begin position="60"/>
        <end position="208"/>
    </location>
</feature>
<evidence type="ECO:0000313" key="2">
    <source>
        <dbReference type="EMBL" id="KAL0570868.1"/>
    </source>
</evidence>
<evidence type="ECO:0000313" key="3">
    <source>
        <dbReference type="Proteomes" id="UP001465976"/>
    </source>
</evidence>
<feature type="compositionally biased region" description="Polar residues" evidence="1">
    <location>
        <begin position="151"/>
        <end position="160"/>
    </location>
</feature>
<gene>
    <name evidence="2" type="ORF">V5O48_011093</name>
</gene>
<accession>A0ABR3F6J7</accession>
<protein>
    <submittedName>
        <fullName evidence="2">Uncharacterized protein</fullName>
    </submittedName>
</protein>
<feature type="compositionally biased region" description="Acidic residues" evidence="1">
    <location>
        <begin position="72"/>
        <end position="94"/>
    </location>
</feature>
<organism evidence="2 3">
    <name type="scientific">Marasmius crinis-equi</name>
    <dbReference type="NCBI Taxonomy" id="585013"/>
    <lineage>
        <taxon>Eukaryota</taxon>
        <taxon>Fungi</taxon>
        <taxon>Dikarya</taxon>
        <taxon>Basidiomycota</taxon>
        <taxon>Agaricomycotina</taxon>
        <taxon>Agaricomycetes</taxon>
        <taxon>Agaricomycetidae</taxon>
        <taxon>Agaricales</taxon>
        <taxon>Marasmiineae</taxon>
        <taxon>Marasmiaceae</taxon>
        <taxon>Marasmius</taxon>
    </lineage>
</organism>
<dbReference type="EMBL" id="JBAHYK010000861">
    <property type="protein sequence ID" value="KAL0570868.1"/>
    <property type="molecule type" value="Genomic_DNA"/>
</dbReference>
<feature type="compositionally biased region" description="Basic and acidic residues" evidence="1">
    <location>
        <begin position="179"/>
        <end position="196"/>
    </location>
</feature>
<reference evidence="2 3" key="1">
    <citation type="submission" date="2024-02" db="EMBL/GenBank/DDBJ databases">
        <title>A draft genome for the cacao thread blight pathogen Marasmius crinis-equi.</title>
        <authorList>
            <person name="Cohen S.P."/>
            <person name="Baruah I.K."/>
            <person name="Amoako-Attah I."/>
            <person name="Bukari Y."/>
            <person name="Meinhardt L.W."/>
            <person name="Bailey B.A."/>
        </authorList>
    </citation>
    <scope>NUCLEOTIDE SEQUENCE [LARGE SCALE GENOMIC DNA]</scope>
    <source>
        <strain evidence="2 3">GH-76</strain>
    </source>
</reference>